<reference evidence="11 12" key="1">
    <citation type="submission" date="2023-10" db="EMBL/GenBank/DDBJ databases">
        <title>Nicoliella lavandulae sp. nov. isolated from Lavandula angustifolia flowers.</title>
        <authorList>
            <person name="Alcantara C."/>
            <person name="Zuniga M."/>
            <person name="Landete J.M."/>
            <person name="Monedero V."/>
        </authorList>
    </citation>
    <scope>NUCLEOTIDE SEQUENCE [LARGE SCALE GENOMIC DNA]</scope>
    <source>
        <strain evidence="11 12">Es01</strain>
    </source>
</reference>
<dbReference type="Proteomes" id="UP001370590">
    <property type="component" value="Unassembled WGS sequence"/>
</dbReference>
<sequence length="453" mass="50787">MFSKIGKALVDNKLVAKAAMIGTGIEVERDRIDSDGKLSKHPYPSGIGNEATNPWITNDFMETMSEVVTPPSDNDLDTLHYSYALTDVLRKALASDELLWPLSMPPALPEVKDETLLAHASPKKRKYIEGLYHRYGVSRQTPCGVHVNVSLHSDVLAFLLDHFSDQFRDEVAVQNYIYPIIAQGFIKYRWLLTYLFGASPVAQANYFEDGQQLTHPIRSIRQSKYGYPTSFPVDYSSVEKYADKIMNAVNDGKIMSIAEFYGAVRFKGAKDLNQLKQTGIKYLELRMFDLDPTSEVAIKTSTLRFIRLLMMYFAMAEPINGDSIGDELGTADDKNAQVAVEQPDQKCAFEPEARAFLARLREFVNYLELGPEYIEVLDDAVAKLDNPKLTISGYLLSQIKDGSLESFGLNRAKQYQSDGLQGRYNFDGFKGTDGNLTAAQLKAGLFNGNWQPK</sequence>
<dbReference type="GO" id="GO:0016874">
    <property type="term" value="F:ligase activity"/>
    <property type="evidence" value="ECO:0007669"/>
    <property type="project" value="UniProtKB-KW"/>
</dbReference>
<organism evidence="11 12">
    <name type="scientific">Nicoliella lavandulae</name>
    <dbReference type="NCBI Taxonomy" id="3082954"/>
    <lineage>
        <taxon>Bacteria</taxon>
        <taxon>Bacillati</taxon>
        <taxon>Bacillota</taxon>
        <taxon>Bacilli</taxon>
        <taxon>Lactobacillales</taxon>
        <taxon>Lactobacillaceae</taxon>
        <taxon>Nicoliella</taxon>
    </lineage>
</organism>
<dbReference type="EMBL" id="JAWMWH010000003">
    <property type="protein sequence ID" value="MEJ6400819.1"/>
    <property type="molecule type" value="Genomic_DNA"/>
</dbReference>
<dbReference type="SUPFAM" id="SSF55931">
    <property type="entry name" value="Glutamine synthetase/guanido kinase"/>
    <property type="match status" value="1"/>
</dbReference>
<dbReference type="Pfam" id="PF04262">
    <property type="entry name" value="Glu_cys_ligase"/>
    <property type="match status" value="1"/>
</dbReference>
<keyword evidence="6" id="KW-0067">ATP-binding</keyword>
<keyword evidence="12" id="KW-1185">Reference proteome</keyword>
<evidence type="ECO:0000256" key="9">
    <source>
        <dbReference type="RuleBase" id="RU004391"/>
    </source>
</evidence>
<evidence type="ECO:0000256" key="5">
    <source>
        <dbReference type="ARBA" id="ARBA00022741"/>
    </source>
</evidence>
<comment type="similarity">
    <text evidence="8">Belongs to the glutamate--cysteine ligase type 1 family.</text>
</comment>
<evidence type="ECO:0000256" key="8">
    <source>
        <dbReference type="RuleBase" id="RU003544"/>
    </source>
</evidence>
<evidence type="ECO:0000256" key="4">
    <source>
        <dbReference type="ARBA" id="ARBA00022684"/>
    </source>
</evidence>
<name>A0ABU8SLS2_9LACO</name>
<dbReference type="InterPro" id="IPR006334">
    <property type="entry name" value="Glut_cys_ligase"/>
</dbReference>
<proteinExistence type="inferred from homology"/>
<dbReference type="PANTHER" id="PTHR38761">
    <property type="entry name" value="GLUTAMATE--CYSTEINE LIGASE"/>
    <property type="match status" value="1"/>
</dbReference>
<gene>
    <name evidence="11" type="ORF">R4146_06630</name>
</gene>
<keyword evidence="4 8" id="KW-0317">Glutathione biosynthesis</keyword>
<dbReference type="PANTHER" id="PTHR38761:SF1">
    <property type="entry name" value="GLUTAMATE--CYSTEINE LIGASE"/>
    <property type="match status" value="1"/>
</dbReference>
<dbReference type="InterPro" id="IPR007370">
    <property type="entry name" value="Glu_cys_ligase"/>
</dbReference>
<dbReference type="Gene3D" id="3.30.590.20">
    <property type="match status" value="1"/>
</dbReference>
<evidence type="ECO:0000256" key="3">
    <source>
        <dbReference type="ARBA" id="ARBA00022598"/>
    </source>
</evidence>
<dbReference type="RefSeq" id="WP_339960675.1">
    <property type="nucleotide sequence ID" value="NZ_JAWMWH010000003.1"/>
</dbReference>
<evidence type="ECO:0000256" key="7">
    <source>
        <dbReference type="ARBA" id="ARBA00048819"/>
    </source>
</evidence>
<evidence type="ECO:0000313" key="12">
    <source>
        <dbReference type="Proteomes" id="UP001370590"/>
    </source>
</evidence>
<evidence type="ECO:0000256" key="6">
    <source>
        <dbReference type="ARBA" id="ARBA00022840"/>
    </source>
</evidence>
<protein>
    <recommendedName>
        <fullName evidence="2 9">Glutamate--cysteine ligase</fullName>
        <ecNumber evidence="2 9">6.3.2.2</ecNumber>
    </recommendedName>
</protein>
<dbReference type="EC" id="6.3.2.2" evidence="2 9"/>
<feature type="domain" description="Glutamate--cysteine ligase" evidence="10">
    <location>
        <begin position="11"/>
        <end position="250"/>
    </location>
</feature>
<evidence type="ECO:0000313" key="11">
    <source>
        <dbReference type="EMBL" id="MEJ6400819.1"/>
    </source>
</evidence>
<comment type="pathway">
    <text evidence="1 9">Sulfur metabolism; glutathione biosynthesis; glutathione from L-cysteine and L-glutamate: step 1/2.</text>
</comment>
<comment type="catalytic activity">
    <reaction evidence="7 9">
        <text>L-cysteine + L-glutamate + ATP = gamma-L-glutamyl-L-cysteine + ADP + phosphate + H(+)</text>
        <dbReference type="Rhea" id="RHEA:13285"/>
        <dbReference type="ChEBI" id="CHEBI:15378"/>
        <dbReference type="ChEBI" id="CHEBI:29985"/>
        <dbReference type="ChEBI" id="CHEBI:30616"/>
        <dbReference type="ChEBI" id="CHEBI:35235"/>
        <dbReference type="ChEBI" id="CHEBI:43474"/>
        <dbReference type="ChEBI" id="CHEBI:58173"/>
        <dbReference type="ChEBI" id="CHEBI:456216"/>
        <dbReference type="EC" id="6.3.2.2"/>
    </reaction>
</comment>
<keyword evidence="3 8" id="KW-0436">Ligase</keyword>
<comment type="caution">
    <text evidence="11">The sequence shown here is derived from an EMBL/GenBank/DDBJ whole genome shotgun (WGS) entry which is preliminary data.</text>
</comment>
<evidence type="ECO:0000256" key="1">
    <source>
        <dbReference type="ARBA" id="ARBA00005006"/>
    </source>
</evidence>
<dbReference type="InterPro" id="IPR014746">
    <property type="entry name" value="Gln_synth/guanido_kin_cat_dom"/>
</dbReference>
<accession>A0ABU8SLS2</accession>
<keyword evidence="5" id="KW-0547">Nucleotide-binding</keyword>
<evidence type="ECO:0000259" key="10">
    <source>
        <dbReference type="Pfam" id="PF04262"/>
    </source>
</evidence>
<evidence type="ECO:0000256" key="2">
    <source>
        <dbReference type="ARBA" id="ARBA00012220"/>
    </source>
</evidence>